<feature type="region of interest" description="Disordered" evidence="1">
    <location>
        <begin position="242"/>
        <end position="265"/>
    </location>
</feature>
<comment type="caution">
    <text evidence="2">The sequence shown here is derived from an EMBL/GenBank/DDBJ whole genome shotgun (WGS) entry which is preliminary data.</text>
</comment>
<sequence>MTALDRALPLADRPHRAVRIGHHLHLDVMTGVEVALAEHRGIAEGGLRLALRGLDLPGQLAEFADHAHAAAPAAGRRLDQYRQHVGGHRVRVELVEHRNPGGGHHLLGFDLGAHRGHRGHGRPDPRQPCVDHGGREVGVLRKESVPGVDGVGAGSPRGCDQLGGVEVPAGALETHPDVGFGDVRCRCVGIGVHGDGADTQPSAGGEHPPGDLATVGDQNASDHGCSLLAISAWLSALSDGEHAEITSGRRRSSTSPRSVRWRSPTGTCPTRCGCPAGR</sequence>
<proteinExistence type="predicted"/>
<organism evidence="2 3">
    <name type="scientific">Mycolicibacterium obuense</name>
    <dbReference type="NCBI Taxonomy" id="1807"/>
    <lineage>
        <taxon>Bacteria</taxon>
        <taxon>Bacillati</taxon>
        <taxon>Actinomycetota</taxon>
        <taxon>Actinomycetes</taxon>
        <taxon>Mycobacteriales</taxon>
        <taxon>Mycobacteriaceae</taxon>
        <taxon>Mycolicibacterium</taxon>
    </lineage>
</organism>
<protein>
    <submittedName>
        <fullName evidence="2">Uncharacterized protein</fullName>
    </submittedName>
</protein>
<evidence type="ECO:0000313" key="2">
    <source>
        <dbReference type="EMBL" id="KMO75690.1"/>
    </source>
</evidence>
<accession>A0A0J6VX79</accession>
<feature type="compositionally biased region" description="Low complexity" evidence="1">
    <location>
        <begin position="253"/>
        <end position="263"/>
    </location>
</feature>
<dbReference type="Proteomes" id="UP000036313">
    <property type="component" value="Unassembled WGS sequence"/>
</dbReference>
<gene>
    <name evidence="2" type="ORF">MOBUDSM44075_03061</name>
</gene>
<dbReference type="EMBL" id="JYNU01000016">
    <property type="protein sequence ID" value="KMO75690.1"/>
    <property type="molecule type" value="Genomic_DNA"/>
</dbReference>
<feature type="region of interest" description="Disordered" evidence="1">
    <location>
        <begin position="196"/>
        <end position="218"/>
    </location>
</feature>
<evidence type="ECO:0000256" key="1">
    <source>
        <dbReference type="SAM" id="MobiDB-lite"/>
    </source>
</evidence>
<evidence type="ECO:0000313" key="3">
    <source>
        <dbReference type="Proteomes" id="UP000036313"/>
    </source>
</evidence>
<dbReference type="AntiFam" id="ANF00133">
    <property type="entry name" value="Shadow ORF (opposite mccA)"/>
</dbReference>
<reference evidence="2 3" key="1">
    <citation type="journal article" date="2015" name="Genome Biol. Evol.">
        <title>Characterization of Three Mycobacterium spp. with Potential Use in Bioremediation by Genome Sequencing and Comparative Genomics.</title>
        <authorList>
            <person name="Das S."/>
            <person name="Pettersson B.M."/>
            <person name="Behra P.R."/>
            <person name="Ramesh M."/>
            <person name="Dasgupta S."/>
            <person name="Bhattacharya A."/>
            <person name="Kirsebom L.A."/>
        </authorList>
    </citation>
    <scope>NUCLEOTIDE SEQUENCE [LARGE SCALE GENOMIC DNA]</scope>
    <source>
        <strain evidence="2 3">DSM 44075</strain>
    </source>
</reference>
<name>A0A0J6VX79_9MYCO</name>
<dbReference type="AlphaFoldDB" id="A0A0J6VX79"/>